<accession>A0A183TYW5</accession>
<dbReference type="GO" id="GO:0016529">
    <property type="term" value="C:sarcoplasmic reticulum"/>
    <property type="evidence" value="ECO:0007669"/>
    <property type="project" value="TreeGrafter"/>
</dbReference>
<dbReference type="GO" id="GO:0031674">
    <property type="term" value="C:I band"/>
    <property type="evidence" value="ECO:0007669"/>
    <property type="project" value="TreeGrafter"/>
</dbReference>
<keyword evidence="1" id="KW-1133">Transmembrane helix</keyword>
<feature type="transmembrane region" description="Helical" evidence="1">
    <location>
        <begin position="40"/>
        <end position="62"/>
    </location>
</feature>
<dbReference type="Proteomes" id="UP000050794">
    <property type="component" value="Unassembled WGS sequence"/>
</dbReference>
<keyword evidence="1" id="KW-0812">Transmembrane</keyword>
<evidence type="ECO:0000256" key="1">
    <source>
        <dbReference type="SAM" id="Phobius"/>
    </source>
</evidence>
<dbReference type="WBParaSite" id="TCNE_0000143401-mRNA-1">
    <property type="protein sequence ID" value="TCNE_0000143401-mRNA-1"/>
    <property type="gene ID" value="TCNE_0000143401"/>
</dbReference>
<dbReference type="Pfam" id="PF01663">
    <property type="entry name" value="Phosphodiest"/>
    <property type="match status" value="2"/>
</dbReference>
<evidence type="ECO:0000313" key="3">
    <source>
        <dbReference type="Proteomes" id="UP000050794"/>
    </source>
</evidence>
<dbReference type="SUPFAM" id="SSF53649">
    <property type="entry name" value="Alkaline phosphatase-like"/>
    <property type="match status" value="1"/>
</dbReference>
<sequence length="473" mass="54106">MSSQRNVSVDLHAIDEEHYSVTDKASYDHCPLIKDSKRTFLLTIIAAIVGAVVTAVILVIILRLPKFENLDDETFLNKDRHWQSGKLPPLLLISMDGFQAGYLERELTPAIARIYECGSHAKYMYPSYPSKTFPNHYTIVTGLYPESHGIVDNSIYDEQVTDSEIWNTVSKNNRKSAVFYWPGSEVSIQGLPPTYRMPYNRTTPFSTRIEGVMVNSALIYVDAMLNYLIFQLEKAELLGCVNIVLVSDHGMQQLRDDHKLVISDLIPDSDIIAFDGVLSRIILKNKSADIDRKMEKLKCKEGVLYRVYEKRSIPQRYHYTRSNRIGEILIEGVAGTSFFKTKEDANKERVRGDHGYDNRMPTMRAIFAAMGPYIKSRTEIPPFQNIELYNLLADLMHLTLRAPNNGTQGLLHSILRDRPELMEVDLETMPECSAQLTFRSCGERCPSGKVNINLHLLGFRNIYIYTYIYIYSF</sequence>
<dbReference type="InterPro" id="IPR002591">
    <property type="entry name" value="Phosphodiest/P_Trfase"/>
</dbReference>
<protein>
    <submittedName>
        <fullName evidence="4">Ectonucleotide pyrophosphatase/phosphodiesterase family member 3</fullName>
    </submittedName>
</protein>
<dbReference type="CDD" id="cd16018">
    <property type="entry name" value="Enpp"/>
    <property type="match status" value="1"/>
</dbReference>
<dbReference type="Gene3D" id="3.40.720.10">
    <property type="entry name" value="Alkaline Phosphatase, subunit A"/>
    <property type="match status" value="2"/>
</dbReference>
<organism evidence="3 4">
    <name type="scientific">Toxocara canis</name>
    <name type="common">Canine roundworm</name>
    <dbReference type="NCBI Taxonomy" id="6265"/>
    <lineage>
        <taxon>Eukaryota</taxon>
        <taxon>Metazoa</taxon>
        <taxon>Ecdysozoa</taxon>
        <taxon>Nematoda</taxon>
        <taxon>Chromadorea</taxon>
        <taxon>Rhabditida</taxon>
        <taxon>Spirurina</taxon>
        <taxon>Ascaridomorpha</taxon>
        <taxon>Ascaridoidea</taxon>
        <taxon>Toxocaridae</taxon>
        <taxon>Toxocara</taxon>
    </lineage>
</organism>
<reference evidence="4" key="1">
    <citation type="submission" date="2016-06" db="UniProtKB">
        <authorList>
            <consortium name="WormBaseParasite"/>
        </authorList>
    </citation>
    <scope>IDENTIFICATION</scope>
</reference>
<reference evidence="2 3" key="2">
    <citation type="submission" date="2018-11" db="EMBL/GenBank/DDBJ databases">
        <authorList>
            <consortium name="Pathogen Informatics"/>
        </authorList>
    </citation>
    <scope>NUCLEOTIDE SEQUENCE [LARGE SCALE GENOMIC DNA]</scope>
</reference>
<keyword evidence="3" id="KW-1185">Reference proteome</keyword>
<proteinExistence type="predicted"/>
<gene>
    <name evidence="2" type="ORF">TCNE_LOCUS1435</name>
</gene>
<dbReference type="EMBL" id="UYWY01001072">
    <property type="protein sequence ID" value="VDM26164.1"/>
    <property type="molecule type" value="Genomic_DNA"/>
</dbReference>
<dbReference type="AlphaFoldDB" id="A0A183TYW5"/>
<dbReference type="InterPro" id="IPR017850">
    <property type="entry name" value="Alkaline_phosphatase_core_sf"/>
</dbReference>
<dbReference type="PANTHER" id="PTHR10151:SF114">
    <property type="entry name" value="ECTONUCLEOTIDE PYROPHOSPHATASE_PHOSPHODIESTERASE C27A7.3"/>
    <property type="match status" value="1"/>
</dbReference>
<name>A0A183TYW5_TOXCA</name>
<keyword evidence="1" id="KW-0472">Membrane</keyword>
<evidence type="ECO:0000313" key="4">
    <source>
        <dbReference type="WBParaSite" id="TCNE_0000143401-mRNA-1"/>
    </source>
</evidence>
<evidence type="ECO:0000313" key="2">
    <source>
        <dbReference type="EMBL" id="VDM26164.1"/>
    </source>
</evidence>
<dbReference type="PANTHER" id="PTHR10151">
    <property type="entry name" value="ECTONUCLEOTIDE PYROPHOSPHATASE/PHOSPHODIESTERASE"/>
    <property type="match status" value="1"/>
</dbReference>
<dbReference type="GO" id="GO:0055120">
    <property type="term" value="C:striated muscle dense body"/>
    <property type="evidence" value="ECO:0007669"/>
    <property type="project" value="TreeGrafter"/>
</dbReference>